<evidence type="ECO:0000313" key="1">
    <source>
        <dbReference type="EMBL" id="ACL17886.1"/>
    </source>
</evidence>
<protein>
    <submittedName>
        <fullName evidence="1">Uncharacterized protein</fullName>
    </submittedName>
</protein>
<organism evidence="1 2">
    <name type="scientific">Methanosphaerula palustris (strain ATCC BAA-1556 / DSM 19958 / E1-9c)</name>
    <dbReference type="NCBI Taxonomy" id="521011"/>
    <lineage>
        <taxon>Archaea</taxon>
        <taxon>Methanobacteriati</taxon>
        <taxon>Methanobacteriota</taxon>
        <taxon>Stenosarchaea group</taxon>
        <taxon>Methanomicrobia</taxon>
        <taxon>Methanomicrobiales</taxon>
        <taxon>Methanoregulaceae</taxon>
        <taxon>Methanosphaerula</taxon>
    </lineage>
</organism>
<accession>B8GF80</accession>
<dbReference type="Proteomes" id="UP000002457">
    <property type="component" value="Chromosome"/>
</dbReference>
<dbReference type="EMBL" id="CP001338">
    <property type="protein sequence ID" value="ACL17886.1"/>
    <property type="molecule type" value="Genomic_DNA"/>
</dbReference>
<name>B8GF80_METPE</name>
<gene>
    <name evidence="1" type="ordered locus">Mpal_2617</name>
</gene>
<reference evidence="1 2" key="1">
    <citation type="journal article" date="2015" name="Genome Announc.">
        <title>Complete Genome Sequence of Methanosphaerula palustris E1-9CT, a Hydrogenotrophic Methanogen Isolated from a Minerotrophic Fen Peatland.</title>
        <authorList>
            <person name="Cadillo-Quiroz H."/>
            <person name="Browne P."/>
            <person name="Kyrpides N."/>
            <person name="Woyke T."/>
            <person name="Goodwin L."/>
            <person name="Detter C."/>
            <person name="Yavitt J.B."/>
            <person name="Zinder S.H."/>
        </authorList>
    </citation>
    <scope>NUCLEOTIDE SEQUENCE [LARGE SCALE GENOMIC DNA]</scope>
    <source>
        <strain evidence="2">ATCC BAA-1556 / DSM 19958 / E1-9c</strain>
    </source>
</reference>
<proteinExistence type="predicted"/>
<dbReference type="AlphaFoldDB" id="B8GF80"/>
<keyword evidence="2" id="KW-1185">Reference proteome</keyword>
<dbReference type="KEGG" id="mpl:Mpal_2617"/>
<sequence length="35" mass="3901">MNHGFPSHFSCRLYISVTGESGMAVEQDDREITVS</sequence>
<evidence type="ECO:0000313" key="2">
    <source>
        <dbReference type="Proteomes" id="UP000002457"/>
    </source>
</evidence>
<dbReference type="HOGENOM" id="CLU_3362574_0_0_2"/>